<dbReference type="GO" id="GO:0051304">
    <property type="term" value="P:chromosome separation"/>
    <property type="evidence" value="ECO:0007669"/>
    <property type="project" value="InterPro"/>
</dbReference>
<evidence type="ECO:0000313" key="7">
    <source>
        <dbReference type="Proteomes" id="UP000051048"/>
    </source>
</evidence>
<evidence type="ECO:0000313" key="6">
    <source>
        <dbReference type="EMBL" id="KRL81362.1"/>
    </source>
</evidence>
<evidence type="ECO:0000256" key="1">
    <source>
        <dbReference type="ARBA" id="ARBA00022490"/>
    </source>
</evidence>
<accession>A0A0R1TSC4</accession>
<dbReference type="Gene3D" id="1.10.10.10">
    <property type="entry name" value="Winged helix-like DNA-binding domain superfamily/Winged helix DNA-binding domain"/>
    <property type="match status" value="2"/>
</dbReference>
<dbReference type="NCBIfam" id="TIGR00281">
    <property type="entry name" value="SMC-Scp complex subunit ScpB"/>
    <property type="match status" value="1"/>
</dbReference>
<sequence length="198" mass="22001">MLSNQAKVESLLFVSGSEGISASQLAQLVGLMKPAVLSQIEKLQEKYKQDTSCSFEILQTGENFKLVTKKGFAPLVRHYFEQPTTTNLTPAALETLAIIAYEQPVTRVAIDEIRGVSSSGMIQKLLLLNLIKEDGRLDVIGRPILYATTQEFLDYFGLKSVADLPELPKEVEGGDEKRTEGEFLELFQQTLDEEATEE</sequence>
<dbReference type="GO" id="GO:0006260">
    <property type="term" value="P:DNA replication"/>
    <property type="evidence" value="ECO:0007669"/>
    <property type="project" value="UniProtKB-UniRule"/>
</dbReference>
<dbReference type="PANTHER" id="PTHR34298:SF2">
    <property type="entry name" value="SEGREGATION AND CONDENSATION PROTEIN B"/>
    <property type="match status" value="1"/>
</dbReference>
<comment type="similarity">
    <text evidence="5">Belongs to the ScpB family.</text>
</comment>
<reference evidence="6 7" key="1">
    <citation type="journal article" date="2015" name="Genome Announc.">
        <title>Expanding the biotechnology potential of lactobacilli through comparative genomics of 213 strains and associated genera.</title>
        <authorList>
            <person name="Sun Z."/>
            <person name="Harris H.M."/>
            <person name="McCann A."/>
            <person name="Guo C."/>
            <person name="Argimon S."/>
            <person name="Zhang W."/>
            <person name="Yang X."/>
            <person name="Jeffery I.B."/>
            <person name="Cooney J.C."/>
            <person name="Kagawa T.F."/>
            <person name="Liu W."/>
            <person name="Song Y."/>
            <person name="Salvetti E."/>
            <person name="Wrobel A."/>
            <person name="Rasinkangas P."/>
            <person name="Parkhill J."/>
            <person name="Rea M.C."/>
            <person name="O'Sullivan O."/>
            <person name="Ritari J."/>
            <person name="Douillard F.P."/>
            <person name="Paul Ross R."/>
            <person name="Yang R."/>
            <person name="Briner A.E."/>
            <person name="Felis G.E."/>
            <person name="de Vos W.M."/>
            <person name="Barrangou R."/>
            <person name="Klaenhammer T.R."/>
            <person name="Caufield P.W."/>
            <person name="Cui Y."/>
            <person name="Zhang H."/>
            <person name="O'Toole P.W."/>
        </authorList>
    </citation>
    <scope>NUCLEOTIDE SEQUENCE [LARGE SCALE GENOMIC DNA]</scope>
    <source>
        <strain evidence="6 7">DSM 15833</strain>
    </source>
</reference>
<keyword evidence="3 5" id="KW-0159">Chromosome partition</keyword>
<dbReference type="InterPro" id="IPR036390">
    <property type="entry name" value="WH_DNA-bd_sf"/>
</dbReference>
<dbReference type="InterPro" id="IPR005234">
    <property type="entry name" value="ScpB_csome_segregation"/>
</dbReference>
<dbReference type="SUPFAM" id="SSF46785">
    <property type="entry name" value="Winged helix' DNA-binding domain"/>
    <property type="match status" value="2"/>
</dbReference>
<comment type="subcellular location">
    <subcellularLocation>
        <location evidence="5">Cytoplasm</location>
    </subcellularLocation>
    <text evidence="5">Associated with two foci at the outer edges of the nucleoid region in young cells, and at four foci within both cell halves in older cells.</text>
</comment>
<evidence type="ECO:0000256" key="2">
    <source>
        <dbReference type="ARBA" id="ARBA00022618"/>
    </source>
</evidence>
<dbReference type="PANTHER" id="PTHR34298">
    <property type="entry name" value="SEGREGATION AND CONDENSATION PROTEIN B"/>
    <property type="match status" value="1"/>
</dbReference>
<evidence type="ECO:0000256" key="5">
    <source>
        <dbReference type="HAMAP-Rule" id="MF_01804"/>
    </source>
</evidence>
<dbReference type="HAMAP" id="MF_01804">
    <property type="entry name" value="ScpB"/>
    <property type="match status" value="1"/>
</dbReference>
<organism evidence="6 7">
    <name type="scientific">Ligilactobacillus equi DSM 15833 = JCM 10991</name>
    <dbReference type="NCBI Taxonomy" id="1423740"/>
    <lineage>
        <taxon>Bacteria</taxon>
        <taxon>Bacillati</taxon>
        <taxon>Bacillota</taxon>
        <taxon>Bacilli</taxon>
        <taxon>Lactobacillales</taxon>
        <taxon>Lactobacillaceae</taxon>
        <taxon>Ligilactobacillus</taxon>
    </lineage>
</organism>
<dbReference type="GO" id="GO:0051301">
    <property type="term" value="P:cell division"/>
    <property type="evidence" value="ECO:0007669"/>
    <property type="project" value="UniProtKB-KW"/>
</dbReference>
<keyword evidence="4 5" id="KW-0131">Cell cycle</keyword>
<dbReference type="InterPro" id="IPR036388">
    <property type="entry name" value="WH-like_DNA-bd_sf"/>
</dbReference>
<proteinExistence type="inferred from homology"/>
<dbReference type="PATRIC" id="fig|1423740.3.peg.1902"/>
<keyword evidence="2 5" id="KW-0132">Cell division</keyword>
<protein>
    <recommendedName>
        <fullName evidence="5">Segregation and condensation protein B</fullName>
    </recommendedName>
</protein>
<dbReference type="RefSeq" id="WP_023860620.1">
    <property type="nucleotide sequence ID" value="NZ_AZFH01000037.1"/>
</dbReference>
<dbReference type="Pfam" id="PF04079">
    <property type="entry name" value="SMC_ScpB"/>
    <property type="match status" value="1"/>
</dbReference>
<comment type="caution">
    <text evidence="6">The sequence shown here is derived from an EMBL/GenBank/DDBJ whole genome shotgun (WGS) entry which is preliminary data.</text>
</comment>
<comment type="subunit">
    <text evidence="5">Homodimer. Homodimerization may be required to stabilize the binding of ScpA to the Smc head domains. Component of a cohesin-like complex composed of ScpA, ScpB and the Smc homodimer, in which ScpA and ScpB bind to the head domain of Smc. The presence of the three proteins is required for the association of the complex with DNA.</text>
</comment>
<dbReference type="EMBL" id="AZFH01000037">
    <property type="protein sequence ID" value="KRL81362.1"/>
    <property type="molecule type" value="Genomic_DNA"/>
</dbReference>
<dbReference type="Proteomes" id="UP000051048">
    <property type="component" value="Unassembled WGS sequence"/>
</dbReference>
<comment type="function">
    <text evidence="5">Participates in chromosomal partition during cell division. May act via the formation of a condensin-like complex containing Smc and ScpA that pull DNA away from mid-cell into both cell halves.</text>
</comment>
<name>A0A0R1TSC4_9LACO</name>
<dbReference type="AlphaFoldDB" id="A0A0R1TSC4"/>
<dbReference type="PIRSF" id="PIRSF019345">
    <property type="entry name" value="ScpB"/>
    <property type="match status" value="1"/>
</dbReference>
<evidence type="ECO:0000256" key="3">
    <source>
        <dbReference type="ARBA" id="ARBA00022829"/>
    </source>
</evidence>
<dbReference type="OrthoDB" id="9806226at2"/>
<dbReference type="STRING" id="1423740.FC36_GL001765"/>
<gene>
    <name evidence="5" type="primary">scpB</name>
    <name evidence="6" type="ORF">FC36_GL001765</name>
</gene>
<evidence type="ECO:0000256" key="4">
    <source>
        <dbReference type="ARBA" id="ARBA00023306"/>
    </source>
</evidence>
<dbReference type="GO" id="GO:0005737">
    <property type="term" value="C:cytoplasm"/>
    <property type="evidence" value="ECO:0007669"/>
    <property type="project" value="UniProtKB-SubCell"/>
</dbReference>
<keyword evidence="1 5" id="KW-0963">Cytoplasm</keyword>